<proteinExistence type="predicted"/>
<dbReference type="SUPFAM" id="SSF47384">
    <property type="entry name" value="Homodimeric domain of signal transducing histidine kinase"/>
    <property type="match status" value="1"/>
</dbReference>
<feature type="transmembrane region" description="Helical" evidence="4">
    <location>
        <begin position="60"/>
        <end position="79"/>
    </location>
</feature>
<accession>A0ABV7F9T7</accession>
<dbReference type="EC" id="2.7.13.3" evidence="2"/>
<dbReference type="PANTHER" id="PTHR43065:SF52">
    <property type="entry name" value="SENSOR PROTEIN KINASE PILS"/>
    <property type="match status" value="1"/>
</dbReference>
<dbReference type="SMART" id="SM00388">
    <property type="entry name" value="HisKA"/>
    <property type="match status" value="1"/>
</dbReference>
<dbReference type="InterPro" id="IPR036890">
    <property type="entry name" value="HATPase_C_sf"/>
</dbReference>
<evidence type="ECO:0000256" key="1">
    <source>
        <dbReference type="ARBA" id="ARBA00000085"/>
    </source>
</evidence>
<dbReference type="Gene3D" id="1.10.287.130">
    <property type="match status" value="1"/>
</dbReference>
<dbReference type="GO" id="GO:0016301">
    <property type="term" value="F:kinase activity"/>
    <property type="evidence" value="ECO:0007669"/>
    <property type="project" value="UniProtKB-KW"/>
</dbReference>
<keyword evidence="3" id="KW-0597">Phosphoprotein</keyword>
<feature type="transmembrane region" description="Helical" evidence="4">
    <location>
        <begin position="138"/>
        <end position="158"/>
    </location>
</feature>
<dbReference type="Pfam" id="PF25323">
    <property type="entry name" value="6TM_PilS"/>
    <property type="match status" value="1"/>
</dbReference>
<dbReference type="InterPro" id="IPR005467">
    <property type="entry name" value="His_kinase_dom"/>
</dbReference>
<dbReference type="Gene3D" id="3.30.450.20">
    <property type="entry name" value="PAS domain"/>
    <property type="match status" value="1"/>
</dbReference>
<gene>
    <name evidence="6" type="ORF">ACFODX_02005</name>
</gene>
<evidence type="ECO:0000259" key="5">
    <source>
        <dbReference type="PROSITE" id="PS50109"/>
    </source>
</evidence>
<feature type="transmembrane region" description="Helical" evidence="4">
    <location>
        <begin position="30"/>
        <end position="48"/>
    </location>
</feature>
<reference evidence="7" key="1">
    <citation type="journal article" date="2019" name="Int. J. Syst. Evol. Microbiol.">
        <title>The Global Catalogue of Microorganisms (GCM) 10K type strain sequencing project: providing services to taxonomists for standard genome sequencing and annotation.</title>
        <authorList>
            <consortium name="The Broad Institute Genomics Platform"/>
            <consortium name="The Broad Institute Genome Sequencing Center for Infectious Disease"/>
            <person name="Wu L."/>
            <person name="Ma J."/>
        </authorList>
    </citation>
    <scope>NUCLEOTIDE SEQUENCE [LARGE SCALE GENOMIC DNA]</scope>
    <source>
        <strain evidence="7">KCTC 52237</strain>
    </source>
</reference>
<comment type="caution">
    <text evidence="6">The sequence shown here is derived from an EMBL/GenBank/DDBJ whole genome shotgun (WGS) entry which is preliminary data.</text>
</comment>
<dbReference type="InterPro" id="IPR004358">
    <property type="entry name" value="Sig_transdc_His_kin-like_C"/>
</dbReference>
<evidence type="ECO:0000313" key="6">
    <source>
        <dbReference type="EMBL" id="MFC3114311.1"/>
    </source>
</evidence>
<dbReference type="Pfam" id="PF02518">
    <property type="entry name" value="HATPase_c"/>
    <property type="match status" value="1"/>
</dbReference>
<keyword evidence="4" id="KW-0812">Transmembrane</keyword>
<keyword evidence="6" id="KW-0418">Kinase</keyword>
<comment type="catalytic activity">
    <reaction evidence="1">
        <text>ATP + protein L-histidine = ADP + protein N-phospho-L-histidine.</text>
        <dbReference type="EC" id="2.7.13.3"/>
    </reaction>
</comment>
<dbReference type="PRINTS" id="PR00344">
    <property type="entry name" value="BCTRLSENSOR"/>
</dbReference>
<organism evidence="6 7">
    <name type="scientific">Cellvibrio fontiphilus</name>
    <dbReference type="NCBI Taxonomy" id="1815559"/>
    <lineage>
        <taxon>Bacteria</taxon>
        <taxon>Pseudomonadati</taxon>
        <taxon>Pseudomonadota</taxon>
        <taxon>Gammaproteobacteria</taxon>
        <taxon>Cellvibrionales</taxon>
        <taxon>Cellvibrionaceae</taxon>
        <taxon>Cellvibrio</taxon>
    </lineage>
</organism>
<evidence type="ECO:0000313" key="7">
    <source>
        <dbReference type="Proteomes" id="UP001595555"/>
    </source>
</evidence>
<dbReference type="InterPro" id="IPR003594">
    <property type="entry name" value="HATPase_dom"/>
</dbReference>
<sequence length="561" mass="62893">MMKDVASIMPYAPLANPQAYNPYDLLRIYTYYRTLLGSVLLLMFQIEFAPKILGNDNPHVFFYTSIAYTAINFLTLVVMWRVKYAPSQSKLFGSLLIDVVAISLLMHASGGAPSGLGYLLLIAIAAGGIMLRERTSFFLAAITTIIVIGEGAYRFVILTQDNKAVFTSGTLSALAFLTALLFQHLTKKIRLSYAEAESQARQAAHLQKLAQLIVERMRTGILVLNNQLIIELHNHAALKLLGARDNTLEKIPLSQFPELYKKHQSWQKNSQDHSPFLKIEGETSSEIKVNFAYLEADKTNEVLIFLEDVRSLNQQAQQLKLASLGRLTASIAHEIRNPLGAISHASQLLAESPQLPQSDSRLLDIINNHCTRVNQIIENILQLSRRRPTQTLPINLREWIPAFIQDYKATKGNTPELEIALLEKNLSNSRGDDSLHTHKNTTLEAKFDTSQLTQVLSNLCDNGLRYSIKKTGRPDLRLEIGVDMAQHQPYIRVIDYGPGISDENAKHLFEPFFTTESMGSGLGLYICKELCEANQAIISYIRTTQNESCFHLQLAHPEKSS</sequence>
<feature type="domain" description="Histidine kinase" evidence="5">
    <location>
        <begin position="330"/>
        <end position="558"/>
    </location>
</feature>
<keyword evidence="7" id="KW-1185">Reference proteome</keyword>
<evidence type="ECO:0000256" key="2">
    <source>
        <dbReference type="ARBA" id="ARBA00012438"/>
    </source>
</evidence>
<dbReference type="RefSeq" id="WP_378115554.1">
    <property type="nucleotide sequence ID" value="NZ_JBHRTF010000002.1"/>
</dbReference>
<name>A0ABV7F9T7_9GAMM</name>
<dbReference type="Proteomes" id="UP001595555">
    <property type="component" value="Unassembled WGS sequence"/>
</dbReference>
<dbReference type="PROSITE" id="PS50109">
    <property type="entry name" value="HIS_KIN"/>
    <property type="match status" value="1"/>
</dbReference>
<dbReference type="CDD" id="cd00082">
    <property type="entry name" value="HisKA"/>
    <property type="match status" value="1"/>
</dbReference>
<dbReference type="Pfam" id="PF00512">
    <property type="entry name" value="HisKA"/>
    <property type="match status" value="1"/>
</dbReference>
<dbReference type="InterPro" id="IPR003661">
    <property type="entry name" value="HisK_dim/P_dom"/>
</dbReference>
<keyword evidence="4" id="KW-0472">Membrane</keyword>
<protein>
    <recommendedName>
        <fullName evidence="2">histidine kinase</fullName>
        <ecNumber evidence="2">2.7.13.3</ecNumber>
    </recommendedName>
</protein>
<dbReference type="PANTHER" id="PTHR43065">
    <property type="entry name" value="SENSOR HISTIDINE KINASE"/>
    <property type="match status" value="1"/>
</dbReference>
<dbReference type="Gene3D" id="3.30.565.10">
    <property type="entry name" value="Histidine kinase-like ATPase, C-terminal domain"/>
    <property type="match status" value="1"/>
</dbReference>
<dbReference type="SMART" id="SM00387">
    <property type="entry name" value="HATPase_c"/>
    <property type="match status" value="1"/>
</dbReference>
<feature type="transmembrane region" description="Helical" evidence="4">
    <location>
        <begin position="164"/>
        <end position="182"/>
    </location>
</feature>
<keyword evidence="4" id="KW-1133">Transmembrane helix</keyword>
<dbReference type="SUPFAM" id="SSF55874">
    <property type="entry name" value="ATPase domain of HSP90 chaperone/DNA topoisomerase II/histidine kinase"/>
    <property type="match status" value="1"/>
</dbReference>
<evidence type="ECO:0000256" key="4">
    <source>
        <dbReference type="SAM" id="Phobius"/>
    </source>
</evidence>
<dbReference type="EMBL" id="JBHRTF010000002">
    <property type="protein sequence ID" value="MFC3114311.1"/>
    <property type="molecule type" value="Genomic_DNA"/>
</dbReference>
<evidence type="ECO:0000256" key="3">
    <source>
        <dbReference type="ARBA" id="ARBA00022553"/>
    </source>
</evidence>
<dbReference type="InterPro" id="IPR036097">
    <property type="entry name" value="HisK_dim/P_sf"/>
</dbReference>
<keyword evidence="6" id="KW-0808">Transferase</keyword>